<dbReference type="Proteomes" id="UP000243333">
    <property type="component" value="Unassembled WGS sequence"/>
</dbReference>
<dbReference type="AlphaFoldDB" id="A0A1G7MK23"/>
<gene>
    <name evidence="1" type="ORF">SAMN05660235_02179</name>
</gene>
<sequence length="127" mass="14784">MEKVEMEKVKKYGADIESIEYGDQKNIIKVYDDDDFFSFVFYDAEKNKWYSDDSVGSIPSPANSFEEAVMDAMGWLELVHDAVAENQTQSKRAIKKRMLESLADWMVINGRIRKPFREKFNKILLNG</sequence>
<protein>
    <submittedName>
        <fullName evidence="1">Uncharacterized protein</fullName>
    </submittedName>
</protein>
<organism evidence="1 2">
    <name type="scientific">Sporolituus thermophilus DSM 23256</name>
    <dbReference type="NCBI Taxonomy" id="1123285"/>
    <lineage>
        <taxon>Bacteria</taxon>
        <taxon>Bacillati</taxon>
        <taxon>Bacillota</taxon>
        <taxon>Negativicutes</taxon>
        <taxon>Selenomonadales</taxon>
        <taxon>Sporomusaceae</taxon>
        <taxon>Sporolituus</taxon>
    </lineage>
</organism>
<evidence type="ECO:0000313" key="1">
    <source>
        <dbReference type="EMBL" id="SDF61460.1"/>
    </source>
</evidence>
<dbReference type="RefSeq" id="WP_093690786.1">
    <property type="nucleotide sequence ID" value="NZ_FNBU01000017.1"/>
</dbReference>
<name>A0A1G7MK23_9FIRM</name>
<dbReference type="STRING" id="1123285.SAMN05660235_02179"/>
<accession>A0A1G7MK23</accession>
<dbReference type="EMBL" id="FNBU01000017">
    <property type="protein sequence ID" value="SDF61460.1"/>
    <property type="molecule type" value="Genomic_DNA"/>
</dbReference>
<keyword evidence="2" id="KW-1185">Reference proteome</keyword>
<reference evidence="2" key="1">
    <citation type="submission" date="2016-10" db="EMBL/GenBank/DDBJ databases">
        <authorList>
            <person name="Varghese N."/>
            <person name="Submissions S."/>
        </authorList>
    </citation>
    <scope>NUCLEOTIDE SEQUENCE [LARGE SCALE GENOMIC DNA]</scope>
    <source>
        <strain evidence="2">DSM 23256</strain>
    </source>
</reference>
<proteinExistence type="predicted"/>
<evidence type="ECO:0000313" key="2">
    <source>
        <dbReference type="Proteomes" id="UP000243333"/>
    </source>
</evidence>